<sequence>MLTSSQNLSKCVKLKRGLGPTTGTVVAYSQLVLWTLLGTRPEGPLPSATFAKERYCSFTLSALSEVFTTYHPFKHCAVTTA</sequence>
<organism evidence="1">
    <name type="scientific">Zea mays</name>
    <name type="common">Maize</name>
    <dbReference type="NCBI Taxonomy" id="4577"/>
    <lineage>
        <taxon>Eukaryota</taxon>
        <taxon>Viridiplantae</taxon>
        <taxon>Streptophyta</taxon>
        <taxon>Embryophyta</taxon>
        <taxon>Tracheophyta</taxon>
        <taxon>Spermatophyta</taxon>
        <taxon>Magnoliopsida</taxon>
        <taxon>Liliopsida</taxon>
        <taxon>Poales</taxon>
        <taxon>Poaceae</taxon>
        <taxon>PACMAD clade</taxon>
        <taxon>Panicoideae</taxon>
        <taxon>Andropogonodae</taxon>
        <taxon>Andropogoneae</taxon>
        <taxon>Tripsacinae</taxon>
        <taxon>Zea</taxon>
    </lineage>
</organism>
<dbReference type="AlphaFoldDB" id="C0HEM8"/>
<reference evidence="1" key="2">
    <citation type="submission" date="2012-06" db="EMBL/GenBank/DDBJ databases">
        <authorList>
            <person name="Yu Y."/>
            <person name="Currie J."/>
            <person name="Lomeli R."/>
            <person name="Angelova A."/>
            <person name="Collura K."/>
            <person name="Wissotski M."/>
            <person name="Campos D."/>
            <person name="Kudrna D."/>
            <person name="Golser W."/>
            <person name="Ashely E."/>
            <person name="Descour A."/>
            <person name="Fernandes J."/>
            <person name="Soderlund C."/>
            <person name="Walbot V."/>
        </authorList>
    </citation>
    <scope>NUCLEOTIDE SEQUENCE</scope>
    <source>
        <strain evidence="1">B73</strain>
    </source>
</reference>
<proteinExistence type="evidence at transcript level"/>
<reference evidence="1" key="1">
    <citation type="journal article" date="2009" name="PLoS Genet.">
        <title>Sequencing, mapping, and analysis of 27,455 maize full-length cDNAs.</title>
        <authorList>
            <person name="Soderlund C."/>
            <person name="Descour A."/>
            <person name="Kudrna D."/>
            <person name="Bomhoff M."/>
            <person name="Boyd L."/>
            <person name="Currie J."/>
            <person name="Angelova A."/>
            <person name="Collura K."/>
            <person name="Wissotski M."/>
            <person name="Ashley E."/>
            <person name="Morrow D."/>
            <person name="Fernandes J."/>
            <person name="Walbot V."/>
            <person name="Yu Y."/>
        </authorList>
    </citation>
    <scope>NUCLEOTIDE SEQUENCE</scope>
    <source>
        <strain evidence="1">B73</strain>
    </source>
</reference>
<evidence type="ECO:0000313" key="1">
    <source>
        <dbReference type="EMBL" id="ACN25481.1"/>
    </source>
</evidence>
<protein>
    <submittedName>
        <fullName evidence="1">Uncharacterized protein</fullName>
    </submittedName>
</protein>
<dbReference type="EMBL" id="BT060784">
    <property type="protein sequence ID" value="ACN25481.1"/>
    <property type="molecule type" value="mRNA"/>
</dbReference>
<name>C0HEM8_MAIZE</name>
<accession>C0HEM8</accession>